<accession>A0ACB6V2E9</accession>
<name>A0ACB6V2E9_9ASCO</name>
<gene>
    <name evidence="1" type="ORF">D0Z00_003054</name>
</gene>
<evidence type="ECO:0000313" key="1">
    <source>
        <dbReference type="EMBL" id="KAF5095653.1"/>
    </source>
</evidence>
<proteinExistence type="predicted"/>
<protein>
    <submittedName>
        <fullName evidence="1">Uncharacterized protein</fullName>
    </submittedName>
</protein>
<dbReference type="Proteomes" id="UP000744676">
    <property type="component" value="Unassembled WGS sequence"/>
</dbReference>
<dbReference type="EMBL" id="QVQA01000116">
    <property type="protein sequence ID" value="KAF5095653.1"/>
    <property type="molecule type" value="Genomic_DNA"/>
</dbReference>
<comment type="caution">
    <text evidence="1">The sequence shown here is derived from an EMBL/GenBank/DDBJ whole genome shotgun (WGS) entry which is preliminary data.</text>
</comment>
<sequence length="510" mass="54772">MKFSTSTLTAAAVLLASGSAADDTILGAFIFGRHGDRLTKPTTTLTTLGAHQLLNSGQFYHARYLDPESSLRIDGLNLTYHESQLSAQAPNGAVIQMSQWAFFQGLYPPLNTLKGLSAEISETEVISLSESLANGTDLDAPLEGYQYIVSQGVDDDAPDTIWIKGDENCPSFDASSQRYYQSSEFKALNASTYDFYQSLSGLVAGGLSKSKLNYANAYSVFDYINVNAIHNGTFAALISDDDFNRVKWLQDRYTTDLNYNASDSATVIGAKTLLAAMYTNLNATLVARKPLLSMFTGSYDTFSQFFGLTGLIDQDPQTFGGLVNYGASLVLELFKTDSDSTPRVRFLFRNGTETTDALTPYPIFGQDVAGIKFTDFEDLVNENAIHDLQGWCSACGAWKLDLCKPLAPTYEAFEELLADKNAELSSTVASSDELAQSLRNILGTDASSSSGGLTLAGAGGIGAGVTIAVFLIAGAVFLVCRKLLATGATKPPVTKTKMENDDLSSTQSTV</sequence>
<organism evidence="1 2">
    <name type="scientific">Geotrichum galactomycetum</name>
    <dbReference type="NCBI Taxonomy" id="27317"/>
    <lineage>
        <taxon>Eukaryota</taxon>
        <taxon>Fungi</taxon>
        <taxon>Dikarya</taxon>
        <taxon>Ascomycota</taxon>
        <taxon>Saccharomycotina</taxon>
        <taxon>Dipodascomycetes</taxon>
        <taxon>Dipodascales</taxon>
        <taxon>Dipodascaceae</taxon>
        <taxon>Geotrichum</taxon>
    </lineage>
</organism>
<evidence type="ECO:0000313" key="2">
    <source>
        <dbReference type="Proteomes" id="UP000744676"/>
    </source>
</evidence>
<keyword evidence="2" id="KW-1185">Reference proteome</keyword>
<reference evidence="1 2" key="1">
    <citation type="journal article" date="2020" name="Front. Microbiol.">
        <title>Phenotypic and Genetic Characterization of the Cheese Ripening Yeast Geotrichum candidum.</title>
        <authorList>
            <person name="Perkins V."/>
            <person name="Vignola S."/>
            <person name="Lessard M.H."/>
            <person name="Plante P.L."/>
            <person name="Corbeil J."/>
            <person name="Dugat-Bony E."/>
            <person name="Frenette M."/>
            <person name="Labrie S."/>
        </authorList>
    </citation>
    <scope>NUCLEOTIDE SEQUENCE [LARGE SCALE GENOMIC DNA]</scope>
    <source>
        <strain evidence="1 2">LMA-1147</strain>
    </source>
</reference>